<dbReference type="CDD" id="cd07012">
    <property type="entry name" value="PBP2_Bug_TTT"/>
    <property type="match status" value="1"/>
</dbReference>
<evidence type="ECO:0000256" key="1">
    <source>
        <dbReference type="ARBA" id="ARBA00006987"/>
    </source>
</evidence>
<comment type="caution">
    <text evidence="3">The sequence shown here is derived from an EMBL/GenBank/DDBJ whole genome shotgun (WGS) entry which is preliminary data.</text>
</comment>
<reference evidence="3 4" key="1">
    <citation type="submission" date="2024-06" db="EMBL/GenBank/DDBJ databases">
        <title>Sorghum-associated microbial communities from plants grown in Nebraska, USA.</title>
        <authorList>
            <person name="Schachtman D."/>
        </authorList>
    </citation>
    <scope>NUCLEOTIDE SEQUENCE [LARGE SCALE GENOMIC DNA]</scope>
    <source>
        <strain evidence="3 4">2709</strain>
    </source>
</reference>
<comment type="similarity">
    <text evidence="1">Belongs to the UPF0065 (bug) family.</text>
</comment>
<keyword evidence="2" id="KW-0732">Signal</keyword>
<feature type="chain" id="PRO_5047418771" evidence="2">
    <location>
        <begin position="32"/>
        <end position="331"/>
    </location>
</feature>
<keyword evidence="4" id="KW-1185">Reference proteome</keyword>
<organism evidence="3 4">
    <name type="scientific">Ottowia thiooxydans</name>
    <dbReference type="NCBI Taxonomy" id="219182"/>
    <lineage>
        <taxon>Bacteria</taxon>
        <taxon>Pseudomonadati</taxon>
        <taxon>Pseudomonadota</taxon>
        <taxon>Betaproteobacteria</taxon>
        <taxon>Burkholderiales</taxon>
        <taxon>Comamonadaceae</taxon>
        <taxon>Ottowia</taxon>
    </lineage>
</organism>
<proteinExistence type="inferred from homology"/>
<dbReference type="Gene3D" id="3.40.190.10">
    <property type="entry name" value="Periplasmic binding protein-like II"/>
    <property type="match status" value="1"/>
</dbReference>
<dbReference type="Gene3D" id="3.40.190.150">
    <property type="entry name" value="Bordetella uptake gene, domain 1"/>
    <property type="match status" value="1"/>
</dbReference>
<dbReference type="Proteomes" id="UP001549320">
    <property type="component" value="Unassembled WGS sequence"/>
</dbReference>
<gene>
    <name evidence="3" type="ORF">ABIE13_005278</name>
</gene>
<dbReference type="InterPro" id="IPR005064">
    <property type="entry name" value="BUG"/>
</dbReference>
<dbReference type="PANTHER" id="PTHR42928">
    <property type="entry name" value="TRICARBOXYLATE-BINDING PROTEIN"/>
    <property type="match status" value="1"/>
</dbReference>
<dbReference type="RefSeq" id="WP_354448841.1">
    <property type="nucleotide sequence ID" value="NZ_JBEPSH010000014.1"/>
</dbReference>
<accession>A0ABV2QGI6</accession>
<evidence type="ECO:0000256" key="2">
    <source>
        <dbReference type="SAM" id="SignalP"/>
    </source>
</evidence>
<dbReference type="PANTHER" id="PTHR42928:SF5">
    <property type="entry name" value="BLR1237 PROTEIN"/>
    <property type="match status" value="1"/>
</dbReference>
<dbReference type="EMBL" id="JBEPSH010000014">
    <property type="protein sequence ID" value="MET4580139.1"/>
    <property type="molecule type" value="Genomic_DNA"/>
</dbReference>
<sequence>MTTRRLSSFSRRLVLAACGTAAVAFAVPAWAQATYPSKPVKLVVGYAPGGSVDMAARVVADILTAKLGGAVVVDNAPGAAGVLAAQRVVSSPADGYTLLVGSSNEMAATGLVNPAQKYNALVDLTPLGLVATAPVMLVAGPKVPVKNVDEFIALVKRNPGKYSYGSSGVGSTLHFAGELIKQRAGVFMTHIPYRGTAALTTDLVGGSLDFAIISPTAAAPFIKSNRITALGLTSAKRFPTLPQVPALGENAQLKGYELTGWFALAAPKGLPPEIAQKLSAALKAGLAEPAYQRRLEEGGSIPATGQEDLTRIMREDTNKYLGLVKFANMRD</sequence>
<dbReference type="Pfam" id="PF03401">
    <property type="entry name" value="TctC"/>
    <property type="match status" value="1"/>
</dbReference>
<dbReference type="SUPFAM" id="SSF53850">
    <property type="entry name" value="Periplasmic binding protein-like II"/>
    <property type="match status" value="1"/>
</dbReference>
<evidence type="ECO:0000313" key="3">
    <source>
        <dbReference type="EMBL" id="MET4580139.1"/>
    </source>
</evidence>
<keyword evidence="3" id="KW-0675">Receptor</keyword>
<protein>
    <submittedName>
        <fullName evidence="3">Tripartite-type tricarboxylate transporter receptor subunit TctC</fullName>
    </submittedName>
</protein>
<dbReference type="InterPro" id="IPR006311">
    <property type="entry name" value="TAT_signal"/>
</dbReference>
<name>A0ABV2QGI6_9BURK</name>
<feature type="signal peptide" evidence="2">
    <location>
        <begin position="1"/>
        <end position="31"/>
    </location>
</feature>
<evidence type="ECO:0000313" key="4">
    <source>
        <dbReference type="Proteomes" id="UP001549320"/>
    </source>
</evidence>
<dbReference type="PROSITE" id="PS51318">
    <property type="entry name" value="TAT"/>
    <property type="match status" value="1"/>
</dbReference>
<dbReference type="PIRSF" id="PIRSF017082">
    <property type="entry name" value="YflP"/>
    <property type="match status" value="1"/>
</dbReference>
<dbReference type="InterPro" id="IPR042100">
    <property type="entry name" value="Bug_dom1"/>
</dbReference>